<evidence type="ECO:0000313" key="2">
    <source>
        <dbReference type="Proteomes" id="UP000018144"/>
    </source>
</evidence>
<dbReference type="AlphaFoldDB" id="U4L059"/>
<proteinExistence type="predicted"/>
<accession>U4L059</accession>
<name>U4L059_PYROM</name>
<reference evidence="1 2" key="1">
    <citation type="journal article" date="2013" name="PLoS Genet.">
        <title>The genome and development-dependent transcriptomes of Pyronema confluens: a window into fungal evolution.</title>
        <authorList>
            <person name="Traeger S."/>
            <person name="Altegoer F."/>
            <person name="Freitag M."/>
            <person name="Gabaldon T."/>
            <person name="Kempken F."/>
            <person name="Kumar A."/>
            <person name="Marcet-Houben M."/>
            <person name="Poggeler S."/>
            <person name="Stajich J.E."/>
            <person name="Nowrousian M."/>
        </authorList>
    </citation>
    <scope>NUCLEOTIDE SEQUENCE [LARGE SCALE GENOMIC DNA]</scope>
    <source>
        <strain evidence="2">CBS 100304</strain>
        <tissue evidence="1">Vegetative mycelium</tissue>
    </source>
</reference>
<dbReference type="Proteomes" id="UP000018144">
    <property type="component" value="Unassembled WGS sequence"/>
</dbReference>
<dbReference type="EMBL" id="HF935356">
    <property type="protein sequence ID" value="CCX07549.1"/>
    <property type="molecule type" value="Genomic_DNA"/>
</dbReference>
<evidence type="ECO:0000313" key="1">
    <source>
        <dbReference type="EMBL" id="CCX07549.1"/>
    </source>
</evidence>
<organism evidence="1 2">
    <name type="scientific">Pyronema omphalodes (strain CBS 100304)</name>
    <name type="common">Pyronema confluens</name>
    <dbReference type="NCBI Taxonomy" id="1076935"/>
    <lineage>
        <taxon>Eukaryota</taxon>
        <taxon>Fungi</taxon>
        <taxon>Dikarya</taxon>
        <taxon>Ascomycota</taxon>
        <taxon>Pezizomycotina</taxon>
        <taxon>Pezizomycetes</taxon>
        <taxon>Pezizales</taxon>
        <taxon>Pyronemataceae</taxon>
        <taxon>Pyronema</taxon>
    </lineage>
</organism>
<protein>
    <submittedName>
        <fullName evidence="1">Similar to mitochondrion biogenesis protein [Trichophyton tonsurans CBS 112818] acc. no. EGD96786</fullName>
    </submittedName>
</protein>
<gene>
    <name evidence="1" type="ORF">PCON_07138</name>
</gene>
<sequence length="66" mass="6997">MLCEFGGSWSGLMDQDGVSAESRGGPTTPDAFSRNVADEQARLCSIKWSLQLLAQAFLMVMAGSVA</sequence>
<keyword evidence="2" id="KW-1185">Reference proteome</keyword>